<evidence type="ECO:0000313" key="2">
    <source>
        <dbReference type="Proteomes" id="UP000807342"/>
    </source>
</evidence>
<dbReference type="EMBL" id="MU151090">
    <property type="protein sequence ID" value="KAF9451163.1"/>
    <property type="molecule type" value="Genomic_DNA"/>
</dbReference>
<accession>A0A9P6C7H2</accession>
<proteinExistence type="predicted"/>
<dbReference type="AlphaFoldDB" id="A0A9P6C7H2"/>
<gene>
    <name evidence="1" type="ORF">P691DRAFT_808650</name>
</gene>
<protein>
    <submittedName>
        <fullName evidence="1">Uncharacterized protein</fullName>
    </submittedName>
</protein>
<dbReference type="Proteomes" id="UP000807342">
    <property type="component" value="Unassembled WGS sequence"/>
</dbReference>
<comment type="caution">
    <text evidence="1">The sequence shown here is derived from an EMBL/GenBank/DDBJ whole genome shotgun (WGS) entry which is preliminary data.</text>
</comment>
<reference evidence="1" key="1">
    <citation type="submission" date="2020-11" db="EMBL/GenBank/DDBJ databases">
        <authorList>
            <consortium name="DOE Joint Genome Institute"/>
            <person name="Ahrendt S."/>
            <person name="Riley R."/>
            <person name="Andreopoulos W."/>
            <person name="Labutti K."/>
            <person name="Pangilinan J."/>
            <person name="Ruiz-Duenas F.J."/>
            <person name="Barrasa J.M."/>
            <person name="Sanchez-Garcia M."/>
            <person name="Camarero S."/>
            <person name="Miyauchi S."/>
            <person name="Serrano A."/>
            <person name="Linde D."/>
            <person name="Babiker R."/>
            <person name="Drula E."/>
            <person name="Ayuso-Fernandez I."/>
            <person name="Pacheco R."/>
            <person name="Padilla G."/>
            <person name="Ferreira P."/>
            <person name="Barriuso J."/>
            <person name="Kellner H."/>
            <person name="Castanera R."/>
            <person name="Alfaro M."/>
            <person name="Ramirez L."/>
            <person name="Pisabarro A.G."/>
            <person name="Kuo A."/>
            <person name="Tritt A."/>
            <person name="Lipzen A."/>
            <person name="He G."/>
            <person name="Yan M."/>
            <person name="Ng V."/>
            <person name="Cullen D."/>
            <person name="Martin F."/>
            <person name="Rosso M.-N."/>
            <person name="Henrissat B."/>
            <person name="Hibbett D."/>
            <person name="Martinez A.T."/>
            <person name="Grigoriev I.V."/>
        </authorList>
    </citation>
    <scope>NUCLEOTIDE SEQUENCE</scope>
    <source>
        <strain evidence="1">MF-IS2</strain>
    </source>
</reference>
<evidence type="ECO:0000313" key="1">
    <source>
        <dbReference type="EMBL" id="KAF9451163.1"/>
    </source>
</evidence>
<sequence>MPLSQSSSQPCEVLHITSISAAVEKFVLREELSVIFLAGWRRPRVSNPLKSRRSAVFTEVRLVLGTSTSR</sequence>
<organism evidence="1 2">
    <name type="scientific">Macrolepiota fuliginosa MF-IS2</name>
    <dbReference type="NCBI Taxonomy" id="1400762"/>
    <lineage>
        <taxon>Eukaryota</taxon>
        <taxon>Fungi</taxon>
        <taxon>Dikarya</taxon>
        <taxon>Basidiomycota</taxon>
        <taxon>Agaricomycotina</taxon>
        <taxon>Agaricomycetes</taxon>
        <taxon>Agaricomycetidae</taxon>
        <taxon>Agaricales</taxon>
        <taxon>Agaricineae</taxon>
        <taxon>Agaricaceae</taxon>
        <taxon>Macrolepiota</taxon>
    </lineage>
</organism>
<keyword evidence="2" id="KW-1185">Reference proteome</keyword>
<name>A0A9P6C7H2_9AGAR</name>